<gene>
    <name evidence="3" type="ORF">VFPPC_14517</name>
</gene>
<dbReference type="PANTHER" id="PTHR47032:SF1">
    <property type="entry name" value="UDP-D-XYLOSE:L-FUCOSE ALPHA-1,3-D-XYLOSYLTRANSFERASE-RELATED"/>
    <property type="match status" value="1"/>
</dbReference>
<protein>
    <submittedName>
        <fullName evidence="3">Nucleotide-diphospho-sugar transferase domain-containing protein</fullName>
    </submittedName>
</protein>
<dbReference type="KEGG" id="pchm:VFPPC_14517"/>
<dbReference type="PANTHER" id="PTHR47032">
    <property type="entry name" value="UDP-D-XYLOSE:L-FUCOSE ALPHA-1,3-D-XYLOSYLTRANSFERASE-RELATED"/>
    <property type="match status" value="1"/>
</dbReference>
<keyword evidence="4" id="KW-1185">Reference proteome</keyword>
<keyword evidence="1" id="KW-0472">Membrane</keyword>
<dbReference type="RefSeq" id="XP_018140676.1">
    <property type="nucleotide sequence ID" value="XM_018292285.1"/>
</dbReference>
<dbReference type="GO" id="GO:0016757">
    <property type="term" value="F:glycosyltransferase activity"/>
    <property type="evidence" value="ECO:0007669"/>
    <property type="project" value="TreeGrafter"/>
</dbReference>
<evidence type="ECO:0000313" key="4">
    <source>
        <dbReference type="Proteomes" id="UP000078397"/>
    </source>
</evidence>
<feature type="domain" description="Nucleotide-diphospho-sugar transferase" evidence="2">
    <location>
        <begin position="96"/>
        <end position="338"/>
    </location>
</feature>
<reference evidence="3 4" key="1">
    <citation type="journal article" date="2016" name="PLoS Pathog.">
        <title>Biosynthesis of antibiotic leucinostatins in bio-control fungus Purpureocillium lilacinum and their inhibition on phytophthora revealed by genome mining.</title>
        <authorList>
            <person name="Wang G."/>
            <person name="Liu Z."/>
            <person name="Lin R."/>
            <person name="Li E."/>
            <person name="Mao Z."/>
            <person name="Ling J."/>
            <person name="Yang Y."/>
            <person name="Yin W.B."/>
            <person name="Xie B."/>
        </authorList>
    </citation>
    <scope>NUCLEOTIDE SEQUENCE [LARGE SCALE GENOMIC DNA]</scope>
    <source>
        <strain evidence="3">170</strain>
    </source>
</reference>
<dbReference type="InterPro" id="IPR005069">
    <property type="entry name" value="Nucl-diP-sugar_transferase"/>
</dbReference>
<name>A0A179FC96_METCM</name>
<keyword evidence="1" id="KW-1133">Transmembrane helix</keyword>
<evidence type="ECO:0000313" key="3">
    <source>
        <dbReference type="EMBL" id="OAQ63096.1"/>
    </source>
</evidence>
<dbReference type="Pfam" id="PF03407">
    <property type="entry name" value="Nucleotid_trans"/>
    <property type="match status" value="1"/>
</dbReference>
<keyword evidence="1" id="KW-0812">Transmembrane</keyword>
<keyword evidence="3" id="KW-0808">Transferase</keyword>
<dbReference type="OrthoDB" id="2019572at2759"/>
<dbReference type="Proteomes" id="UP000078397">
    <property type="component" value="Unassembled WGS sequence"/>
</dbReference>
<sequence>MASDRFCLSLLGRKLRLRITAIAFLLCCAIYFYWNVVAQPSTSPKHRPTAISKTDLQTFASHAVNNTVVIVPVNTGMLYLVKNMLCSLTKTSFNTSSIVFWALDKGAQTALSREGFATYHDPSLFSVSSNENVHGSTDNYYRMMRQRPQFFIDFLSTGYDILMLDADIVFWQSPLLLVPQAGVDMAYSTDAREFYTTHNAFKDPFRRGPLVPPVCNGLFWMKSSNDTIALWSQMLSVFEAPWWRMGIYRARVFQDDQRGMDVLLNDGRARVVEPLPDGITRDMIPQDRKHKAYLKVKLLDQTEVVNGQLYMFRQDVYEENLAKIRASGRDRISAHMNWNPEIITKDDGAKKMKIFFLDDEGKCRI</sequence>
<organism evidence="3 4">
    <name type="scientific">Pochonia chlamydosporia 170</name>
    <dbReference type="NCBI Taxonomy" id="1380566"/>
    <lineage>
        <taxon>Eukaryota</taxon>
        <taxon>Fungi</taxon>
        <taxon>Dikarya</taxon>
        <taxon>Ascomycota</taxon>
        <taxon>Pezizomycotina</taxon>
        <taxon>Sordariomycetes</taxon>
        <taxon>Hypocreomycetidae</taxon>
        <taxon>Hypocreales</taxon>
        <taxon>Clavicipitaceae</taxon>
        <taxon>Pochonia</taxon>
    </lineage>
</organism>
<dbReference type="GO" id="GO:0005794">
    <property type="term" value="C:Golgi apparatus"/>
    <property type="evidence" value="ECO:0007669"/>
    <property type="project" value="TreeGrafter"/>
</dbReference>
<evidence type="ECO:0000256" key="1">
    <source>
        <dbReference type="SAM" id="Phobius"/>
    </source>
</evidence>
<comment type="caution">
    <text evidence="3">The sequence shown here is derived from an EMBL/GenBank/DDBJ whole genome shotgun (WGS) entry which is preliminary data.</text>
</comment>
<feature type="transmembrane region" description="Helical" evidence="1">
    <location>
        <begin position="15"/>
        <end position="34"/>
    </location>
</feature>
<evidence type="ECO:0000259" key="2">
    <source>
        <dbReference type="Pfam" id="PF03407"/>
    </source>
</evidence>
<dbReference type="GeneID" id="28856279"/>
<dbReference type="EMBL" id="LSBJ02000006">
    <property type="protein sequence ID" value="OAQ63096.1"/>
    <property type="molecule type" value="Genomic_DNA"/>
</dbReference>
<proteinExistence type="predicted"/>
<accession>A0A179FC96</accession>
<dbReference type="AlphaFoldDB" id="A0A179FC96"/>
<dbReference type="InterPro" id="IPR052636">
    <property type="entry name" value="UDP-D-xylose:L-fucose_XylT"/>
</dbReference>